<dbReference type="Proteomes" id="UP000198329">
    <property type="component" value="Chromosome II"/>
</dbReference>
<sequence length="43" mass="4881">MDFFLLGQARFLTVASSTHELAKLAKVQGSDLKRYRQCVHRSA</sequence>
<organism evidence="1 2">
    <name type="scientific">Pseudoalteromonas nigrifaciens</name>
    <dbReference type="NCBI Taxonomy" id="28109"/>
    <lineage>
        <taxon>Bacteria</taxon>
        <taxon>Pseudomonadati</taxon>
        <taxon>Pseudomonadota</taxon>
        <taxon>Gammaproteobacteria</taxon>
        <taxon>Alteromonadales</taxon>
        <taxon>Pseudoalteromonadaceae</taxon>
        <taxon>Pseudoalteromonas</taxon>
    </lineage>
</organism>
<dbReference type="RefSeq" id="WP_307724752.1">
    <property type="nucleotide sequence ID" value="NZ_BJXZ01000089.1"/>
</dbReference>
<name>A0AAC9XYS6_9GAMM</name>
<dbReference type="AlphaFoldDB" id="A0AAC9XYS6"/>
<evidence type="ECO:0000313" key="1">
    <source>
        <dbReference type="EMBL" id="ASM55681.1"/>
    </source>
</evidence>
<gene>
    <name evidence="1" type="ORF">PNIG_b0020</name>
</gene>
<protein>
    <submittedName>
        <fullName evidence="1">Uncharacterized protein</fullName>
    </submittedName>
</protein>
<dbReference type="KEGG" id="png:PNIG_b0020"/>
<reference evidence="1 2" key="1">
    <citation type="submission" date="2015-03" db="EMBL/GenBank/DDBJ databases">
        <authorList>
            <person name="Xie B.-B."/>
            <person name="Rong J.-C."/>
            <person name="Qin Q.-L."/>
            <person name="Zhang Y.-Z."/>
        </authorList>
    </citation>
    <scope>NUCLEOTIDE SEQUENCE [LARGE SCALE GENOMIC DNA]</scope>
    <source>
        <strain evidence="1 2">KMM 661</strain>
    </source>
</reference>
<keyword evidence="2" id="KW-1185">Reference proteome</keyword>
<dbReference type="Gene3D" id="3.40.190.290">
    <property type="match status" value="1"/>
</dbReference>
<dbReference type="EMBL" id="CP011037">
    <property type="protein sequence ID" value="ASM55681.1"/>
    <property type="molecule type" value="Genomic_DNA"/>
</dbReference>
<proteinExistence type="predicted"/>
<accession>A0AAC9XYS6</accession>
<evidence type="ECO:0000313" key="2">
    <source>
        <dbReference type="Proteomes" id="UP000198329"/>
    </source>
</evidence>
<dbReference type="GeneID" id="300943996"/>